<name>A0A6G1GXH2_9PEZI</name>
<evidence type="ECO:0000259" key="3">
    <source>
        <dbReference type="Pfam" id="PF24465"/>
    </source>
</evidence>
<dbReference type="PANTHER" id="PTHR38788:SF5">
    <property type="entry name" value="CLR5 DOMAIN-CONTAINING PROTEIN"/>
    <property type="match status" value="1"/>
</dbReference>
<dbReference type="Pfam" id="PF24465">
    <property type="entry name" value="Tri-helical"/>
    <property type="match status" value="2"/>
</dbReference>
<feature type="region of interest" description="Disordered" evidence="1">
    <location>
        <begin position="156"/>
        <end position="222"/>
    </location>
</feature>
<dbReference type="EMBL" id="ML977161">
    <property type="protein sequence ID" value="KAF1985514.1"/>
    <property type="molecule type" value="Genomic_DNA"/>
</dbReference>
<feature type="domain" description="Clr5" evidence="2">
    <location>
        <begin position="1"/>
        <end position="53"/>
    </location>
</feature>
<organism evidence="5 6">
    <name type="scientific">Aulographum hederae CBS 113979</name>
    <dbReference type="NCBI Taxonomy" id="1176131"/>
    <lineage>
        <taxon>Eukaryota</taxon>
        <taxon>Fungi</taxon>
        <taxon>Dikarya</taxon>
        <taxon>Ascomycota</taxon>
        <taxon>Pezizomycotina</taxon>
        <taxon>Dothideomycetes</taxon>
        <taxon>Pleosporomycetidae</taxon>
        <taxon>Aulographales</taxon>
        <taxon>Aulographaceae</taxon>
    </lineage>
</organism>
<dbReference type="Proteomes" id="UP000800041">
    <property type="component" value="Unassembled WGS sequence"/>
</dbReference>
<dbReference type="OrthoDB" id="4115389at2759"/>
<evidence type="ECO:0000259" key="2">
    <source>
        <dbReference type="Pfam" id="PF14420"/>
    </source>
</evidence>
<evidence type="ECO:0000259" key="4">
    <source>
        <dbReference type="Pfam" id="PF24962"/>
    </source>
</evidence>
<protein>
    <submittedName>
        <fullName evidence="5">Uncharacterized protein</fullName>
    </submittedName>
</protein>
<gene>
    <name evidence="5" type="ORF">K402DRAFT_454869</name>
</gene>
<accession>A0A6G1GXH2</accession>
<feature type="compositionally biased region" description="Basic and acidic residues" evidence="1">
    <location>
        <begin position="409"/>
        <end position="420"/>
    </location>
</feature>
<dbReference type="InterPro" id="IPR057940">
    <property type="entry name" value="Tri-helical_dom"/>
</dbReference>
<dbReference type="InterPro" id="IPR056669">
    <property type="entry name" value="DUF7767"/>
</dbReference>
<feature type="compositionally biased region" description="Basic and acidic residues" evidence="1">
    <location>
        <begin position="185"/>
        <end position="197"/>
    </location>
</feature>
<reference evidence="5" key="1">
    <citation type="journal article" date="2020" name="Stud. Mycol.">
        <title>101 Dothideomycetes genomes: a test case for predicting lifestyles and emergence of pathogens.</title>
        <authorList>
            <person name="Haridas S."/>
            <person name="Albert R."/>
            <person name="Binder M."/>
            <person name="Bloem J."/>
            <person name="Labutti K."/>
            <person name="Salamov A."/>
            <person name="Andreopoulos B."/>
            <person name="Baker S."/>
            <person name="Barry K."/>
            <person name="Bills G."/>
            <person name="Bluhm B."/>
            <person name="Cannon C."/>
            <person name="Castanera R."/>
            <person name="Culley D."/>
            <person name="Daum C."/>
            <person name="Ezra D."/>
            <person name="Gonzalez J."/>
            <person name="Henrissat B."/>
            <person name="Kuo A."/>
            <person name="Liang C."/>
            <person name="Lipzen A."/>
            <person name="Lutzoni F."/>
            <person name="Magnuson J."/>
            <person name="Mondo S."/>
            <person name="Nolan M."/>
            <person name="Ohm R."/>
            <person name="Pangilinan J."/>
            <person name="Park H.-J."/>
            <person name="Ramirez L."/>
            <person name="Alfaro M."/>
            <person name="Sun H."/>
            <person name="Tritt A."/>
            <person name="Yoshinaga Y."/>
            <person name="Zwiers L.-H."/>
            <person name="Turgeon B."/>
            <person name="Goodwin S."/>
            <person name="Spatafora J."/>
            <person name="Crous P."/>
            <person name="Grigoriev I."/>
        </authorList>
    </citation>
    <scope>NUCLEOTIDE SEQUENCE</scope>
    <source>
        <strain evidence="5">CBS 113979</strain>
    </source>
</reference>
<evidence type="ECO:0000256" key="1">
    <source>
        <dbReference type="SAM" id="MobiDB-lite"/>
    </source>
</evidence>
<keyword evidence="6" id="KW-1185">Reference proteome</keyword>
<feature type="domain" description="DUF7767" evidence="4">
    <location>
        <begin position="523"/>
        <end position="623"/>
    </location>
</feature>
<proteinExistence type="predicted"/>
<sequence>MVYDWEGKEAECYRLYVHEKRSLDEVIEFMKVQYGFGPSKRAYQTQFKRWDFPSKQNPAHRNIALVDRVKQLWDHNTSQKDMLRILEEEGFEIKERELMRLRGKNRWLLRVPNGAKNANGGDASVATGREESLGEAVLEDIGGALQQDGAQEPLLDVQPSESDARPRQASPDLDPAIQRKRKQRLDKLQAESDERWASRKRRRRTRGWAGLPADPAGPPRFPSETTLDESKAYLELDNDLYRRLRDQFQDICMEESVIKKTIAGPEKWQAVKNRLISENEHLQGVFYGSENQDGLEQKTLALDVICMDVTKRIRTLERRMTIAEAKNYLGINPEESRQLRNSFYSILKADHFTSKLEAGDSHWLDLKQEWINSQDILQRLLALEPPGDPRHEQRLKAIEIICRDVMKRLRDDQTRKDPSRTKQVNAGPGPGPAPPVPRSLSLSQPVPHNLSHAHHAATASAASGLVHSYQTSTAHLHPHHNDDLQIDPSLLLAASASDPSMGVSLNPSDHHSYSATVTGYAQPATVGVWVRISPHSPVQLEPKLWMGSLTLPGSMMELRQMAASQHPGSVVVGVDGVVKQSGDGGGGEGGGGSEMEYRIDDDEKLAVYMEHVGGQAVFSVQLAMAMAGDTRRYQGSLVEKVDDAAGFDK</sequence>
<dbReference type="InterPro" id="IPR025676">
    <property type="entry name" value="Clr5_dom"/>
</dbReference>
<dbReference type="AlphaFoldDB" id="A0A6G1GXH2"/>
<feature type="domain" description="Tri-helical" evidence="3">
    <location>
        <begin position="325"/>
        <end position="412"/>
    </location>
</feature>
<feature type="domain" description="Tri-helical" evidence="3">
    <location>
        <begin position="230"/>
        <end position="315"/>
    </location>
</feature>
<feature type="region of interest" description="Disordered" evidence="1">
    <location>
        <begin position="409"/>
        <end position="459"/>
    </location>
</feature>
<dbReference type="Pfam" id="PF24962">
    <property type="entry name" value="DUF7767"/>
    <property type="match status" value="1"/>
</dbReference>
<evidence type="ECO:0000313" key="5">
    <source>
        <dbReference type="EMBL" id="KAF1985514.1"/>
    </source>
</evidence>
<dbReference type="Pfam" id="PF14420">
    <property type="entry name" value="Clr5"/>
    <property type="match status" value="1"/>
</dbReference>
<dbReference type="PANTHER" id="PTHR38788">
    <property type="entry name" value="CLR5 DOMAIN-CONTAINING PROTEIN"/>
    <property type="match status" value="1"/>
</dbReference>
<evidence type="ECO:0000313" key="6">
    <source>
        <dbReference type="Proteomes" id="UP000800041"/>
    </source>
</evidence>